<proteinExistence type="predicted"/>
<dbReference type="AlphaFoldDB" id="A0A2A7B0N6"/>
<gene>
    <name evidence="2" type="ORF">CGS59_02465</name>
</gene>
<name>A0A2A7B0N6_9FIRM</name>
<evidence type="ECO:0000313" key="3">
    <source>
        <dbReference type="Proteomes" id="UP000220480"/>
    </source>
</evidence>
<dbReference type="EMBL" id="NMTZ01000005">
    <property type="protein sequence ID" value="PDX84900.1"/>
    <property type="molecule type" value="Genomic_DNA"/>
</dbReference>
<comment type="caution">
    <text evidence="2">The sequence shown here is derived from an EMBL/GenBank/DDBJ whole genome shotgun (WGS) entry which is preliminary data.</text>
</comment>
<sequence length="97" mass="11206">MRFSRKLFRDARESKPALCCGTALRQHPKSSPFGGAGIEQSEMPERVRAQTPPVKRQFWKIRRFSRIANLKIYFPLIMRRATRSAFKIVLCPAGERA</sequence>
<dbReference type="Proteomes" id="UP000220480">
    <property type="component" value="Unassembled WGS sequence"/>
</dbReference>
<evidence type="ECO:0000313" key="2">
    <source>
        <dbReference type="EMBL" id="PDX84900.1"/>
    </source>
</evidence>
<reference evidence="2 3" key="1">
    <citation type="journal article" date="2017" name="Front. Microbiol.">
        <title>New Insights into the Diversity of the Genus Faecalibacterium.</title>
        <authorList>
            <person name="Benevides L."/>
            <person name="Burman S."/>
            <person name="Martin R."/>
            <person name="Robert V."/>
            <person name="Thomas M."/>
            <person name="Miquel S."/>
            <person name="Chain F."/>
            <person name="Sokol H."/>
            <person name="Bermudez-Humaran L.G."/>
            <person name="Morrison M."/>
            <person name="Langella P."/>
            <person name="Azevedo V.A."/>
            <person name="Chatel J.M."/>
            <person name="Soares S."/>
        </authorList>
    </citation>
    <scope>NUCLEOTIDE SEQUENCE [LARGE SCALE GENOMIC DNA]</scope>
    <source>
        <strain evidence="2 3">CNCM I 4644</strain>
    </source>
</reference>
<organism evidence="2 3">
    <name type="scientific">Faecalibacterium prausnitzii</name>
    <dbReference type="NCBI Taxonomy" id="853"/>
    <lineage>
        <taxon>Bacteria</taxon>
        <taxon>Bacillati</taxon>
        <taxon>Bacillota</taxon>
        <taxon>Clostridia</taxon>
        <taxon>Eubacteriales</taxon>
        <taxon>Oscillospiraceae</taxon>
        <taxon>Faecalibacterium</taxon>
    </lineage>
</organism>
<feature type="region of interest" description="Disordered" evidence="1">
    <location>
        <begin position="25"/>
        <end position="49"/>
    </location>
</feature>
<accession>A0A2A7B0N6</accession>
<evidence type="ECO:0000256" key="1">
    <source>
        <dbReference type="SAM" id="MobiDB-lite"/>
    </source>
</evidence>
<protein>
    <submittedName>
        <fullName evidence="2">Uncharacterized protein</fullName>
    </submittedName>
</protein>